<evidence type="ECO:0000256" key="1">
    <source>
        <dbReference type="ARBA" id="ARBA00004382"/>
    </source>
</evidence>
<evidence type="ECO:0000256" key="7">
    <source>
        <dbReference type="ARBA" id="ARBA00023186"/>
    </source>
</evidence>
<dbReference type="PROSITE" id="PS51257">
    <property type="entry name" value="PROKAR_LIPOPROTEIN"/>
    <property type="match status" value="1"/>
</dbReference>
<evidence type="ECO:0000256" key="6">
    <source>
        <dbReference type="ARBA" id="ARBA00023136"/>
    </source>
</evidence>
<name>A0ABY4S674_AQUTE</name>
<keyword evidence="11" id="KW-0697">Rotamase</keyword>
<dbReference type="Gene3D" id="3.10.50.40">
    <property type="match status" value="1"/>
</dbReference>
<evidence type="ECO:0000256" key="10">
    <source>
        <dbReference type="ARBA" id="ARBA00042775"/>
    </source>
</evidence>
<sequence>MFEFVRNNTRLLQGILVVLIFPAFVVASCQGYEQFMEGGNATVAKVDGQTITQAEWDAAHQRQAERLRQQMPGIDPKLLDTPEAKHETLEQMVRERVLFAAINKQHLAVTDERLQRELLAVPQLAALRRPDGSFDVDAYKALLAAQGMSPAAFEASVRQDAALKQVVGGVEASAFAPDGVARQSLETLLQRRQVQLQRFLTRDYVAKVQPTDADLEAFHKSHSDLFRAPEQARIEYVVLTLDSLAKDVTVSDEELRKYYDENAARYTAAEERRASHILVKADKDAPAADRQKAKAKAEALLAELRKNPGSFAEVAKKNSDDPGSAERGGDLDFFGRGAMVKPFEDAAYAMKPGEISNVVESDFGFHIIKLDAVRGGDKKPFEAVKPEIEAEVRKQLAQRRYAEAAEQFSNTVYEQADTLQPVIDKLKLVKQTAVVQRTPVPGATGPLASPKLLEAVFSTDATQNKRNTEAVEVGANQLAAARVVEYTPARVQPLAEVKSQVRDRVVDEQAMALARKDGEARLAQLKADAKADGLPAAIEVSRAQPQGLQRPVLDAVMRADASQLPATLGVDVPGEGYVVARVTQVSPPDAKSPEMQQLLPRYAQAWGTAEANAYMKALRNRFHVEFKGNGVAPVAAAGTEAK</sequence>
<keyword evidence="5" id="KW-1133">Transmembrane helix</keyword>
<comment type="similarity">
    <text evidence="8">Belongs to the PpiD chaperone family.</text>
</comment>
<dbReference type="EMBL" id="CP097635">
    <property type="protein sequence ID" value="URI07406.1"/>
    <property type="molecule type" value="Genomic_DNA"/>
</dbReference>
<keyword evidence="2" id="KW-1003">Cell membrane</keyword>
<keyword evidence="7" id="KW-0143">Chaperone</keyword>
<evidence type="ECO:0000256" key="2">
    <source>
        <dbReference type="ARBA" id="ARBA00022475"/>
    </source>
</evidence>
<evidence type="ECO:0000313" key="14">
    <source>
        <dbReference type="Proteomes" id="UP001056201"/>
    </source>
</evidence>
<accession>A0ABY4S674</accession>
<evidence type="ECO:0000256" key="9">
    <source>
        <dbReference type="ARBA" id="ARBA00040743"/>
    </source>
</evidence>
<evidence type="ECO:0000256" key="8">
    <source>
        <dbReference type="ARBA" id="ARBA00038408"/>
    </source>
</evidence>
<dbReference type="Pfam" id="PF13624">
    <property type="entry name" value="SurA_N_3"/>
    <property type="match status" value="1"/>
</dbReference>
<dbReference type="InterPro" id="IPR052029">
    <property type="entry name" value="PpiD_chaperone"/>
</dbReference>
<organism evidence="13 14">
    <name type="scientific">Aquincola tertiaricarbonis</name>
    <dbReference type="NCBI Taxonomy" id="391953"/>
    <lineage>
        <taxon>Bacteria</taxon>
        <taxon>Pseudomonadati</taxon>
        <taxon>Pseudomonadota</taxon>
        <taxon>Betaproteobacteria</taxon>
        <taxon>Burkholderiales</taxon>
        <taxon>Sphaerotilaceae</taxon>
        <taxon>Aquincola</taxon>
    </lineage>
</organism>
<evidence type="ECO:0000259" key="12">
    <source>
        <dbReference type="PROSITE" id="PS50198"/>
    </source>
</evidence>
<protein>
    <recommendedName>
        <fullName evidence="9">Periplasmic chaperone PpiD</fullName>
    </recommendedName>
    <alternativeName>
        <fullName evidence="10">Periplasmic folding chaperone</fullName>
    </alternativeName>
</protein>
<reference evidence="13" key="1">
    <citation type="submission" date="2022-05" db="EMBL/GenBank/DDBJ databases">
        <title>An RpoN-dependent PEP-CTERM gene is involved in floc formation of an Aquincola tertiaricarbonis strain.</title>
        <authorList>
            <person name="Qiu D."/>
            <person name="Xia M."/>
        </authorList>
    </citation>
    <scope>NUCLEOTIDE SEQUENCE</scope>
    <source>
        <strain evidence="13">RN12</strain>
    </source>
</reference>
<dbReference type="PROSITE" id="PS50198">
    <property type="entry name" value="PPIC_PPIASE_2"/>
    <property type="match status" value="1"/>
</dbReference>
<keyword evidence="11" id="KW-0413">Isomerase</keyword>
<dbReference type="InterPro" id="IPR046357">
    <property type="entry name" value="PPIase_dom_sf"/>
</dbReference>
<keyword evidence="14" id="KW-1185">Reference proteome</keyword>
<dbReference type="SUPFAM" id="SSF109998">
    <property type="entry name" value="Triger factor/SurA peptide-binding domain-like"/>
    <property type="match status" value="1"/>
</dbReference>
<keyword evidence="4" id="KW-0812">Transmembrane</keyword>
<dbReference type="Pfam" id="PF13616">
    <property type="entry name" value="Rotamase_3"/>
    <property type="match status" value="1"/>
</dbReference>
<comment type="subcellular location">
    <subcellularLocation>
        <location evidence="1">Cell inner membrane</location>
        <topology evidence="1">Single-pass type II membrane protein</topology>
        <orientation evidence="1">Periplasmic side</orientation>
    </subcellularLocation>
</comment>
<evidence type="ECO:0000256" key="11">
    <source>
        <dbReference type="PROSITE-ProRule" id="PRU00278"/>
    </source>
</evidence>
<proteinExistence type="inferred from homology"/>
<dbReference type="RefSeq" id="WP_250195642.1">
    <property type="nucleotide sequence ID" value="NZ_CP097635.1"/>
</dbReference>
<dbReference type="PANTHER" id="PTHR47529">
    <property type="entry name" value="PEPTIDYL-PROLYL CIS-TRANS ISOMERASE D"/>
    <property type="match status" value="1"/>
</dbReference>
<dbReference type="PANTHER" id="PTHR47529:SF1">
    <property type="entry name" value="PERIPLASMIC CHAPERONE PPID"/>
    <property type="match status" value="1"/>
</dbReference>
<evidence type="ECO:0000256" key="4">
    <source>
        <dbReference type="ARBA" id="ARBA00022692"/>
    </source>
</evidence>
<keyword evidence="3" id="KW-0997">Cell inner membrane</keyword>
<gene>
    <name evidence="13" type="ORF">MW290_01940</name>
</gene>
<evidence type="ECO:0000256" key="3">
    <source>
        <dbReference type="ARBA" id="ARBA00022519"/>
    </source>
</evidence>
<dbReference type="SUPFAM" id="SSF54534">
    <property type="entry name" value="FKBP-like"/>
    <property type="match status" value="1"/>
</dbReference>
<evidence type="ECO:0000313" key="13">
    <source>
        <dbReference type="EMBL" id="URI07406.1"/>
    </source>
</evidence>
<feature type="domain" description="PpiC" evidence="12">
    <location>
        <begin position="269"/>
        <end position="372"/>
    </location>
</feature>
<dbReference type="Proteomes" id="UP001056201">
    <property type="component" value="Chromosome 1"/>
</dbReference>
<dbReference type="InterPro" id="IPR000297">
    <property type="entry name" value="PPIase_PpiC"/>
</dbReference>
<dbReference type="InterPro" id="IPR027304">
    <property type="entry name" value="Trigger_fact/SurA_dom_sf"/>
</dbReference>
<evidence type="ECO:0000256" key="5">
    <source>
        <dbReference type="ARBA" id="ARBA00022989"/>
    </source>
</evidence>
<keyword evidence="6" id="KW-0472">Membrane</keyword>
<dbReference type="Gene3D" id="1.10.4030.10">
    <property type="entry name" value="Porin chaperone SurA, peptide-binding domain"/>
    <property type="match status" value="1"/>
</dbReference>